<accession>A0A1R3L459</accession>
<organism evidence="1 2">
    <name type="scientific">Corchorus olitorius</name>
    <dbReference type="NCBI Taxonomy" id="93759"/>
    <lineage>
        <taxon>Eukaryota</taxon>
        <taxon>Viridiplantae</taxon>
        <taxon>Streptophyta</taxon>
        <taxon>Embryophyta</taxon>
        <taxon>Tracheophyta</taxon>
        <taxon>Spermatophyta</taxon>
        <taxon>Magnoliopsida</taxon>
        <taxon>eudicotyledons</taxon>
        <taxon>Gunneridae</taxon>
        <taxon>Pentapetalae</taxon>
        <taxon>rosids</taxon>
        <taxon>malvids</taxon>
        <taxon>Malvales</taxon>
        <taxon>Malvaceae</taxon>
        <taxon>Grewioideae</taxon>
        <taxon>Apeibeae</taxon>
        <taxon>Corchorus</taxon>
    </lineage>
</organism>
<dbReference type="Proteomes" id="UP000187203">
    <property type="component" value="Unassembled WGS sequence"/>
</dbReference>
<sequence length="39" mass="4512">MASSLKKLFPDRRELSCNSSHVHSLAWRFGRTSNSNVEY</sequence>
<gene>
    <name evidence="1" type="ORF">COLO4_00305</name>
</gene>
<name>A0A1R3L459_9ROSI</name>
<dbReference type="EMBL" id="AWUE01002047">
    <property type="protein sequence ID" value="OMP14097.1"/>
    <property type="molecule type" value="Genomic_DNA"/>
</dbReference>
<evidence type="ECO:0000313" key="2">
    <source>
        <dbReference type="Proteomes" id="UP000187203"/>
    </source>
</evidence>
<keyword evidence="2" id="KW-1185">Reference proteome</keyword>
<reference evidence="2" key="1">
    <citation type="submission" date="2013-09" db="EMBL/GenBank/DDBJ databases">
        <title>Corchorus olitorius genome sequencing.</title>
        <authorList>
            <person name="Alam M."/>
            <person name="Haque M.S."/>
            <person name="Islam M.S."/>
            <person name="Emdad E.M."/>
            <person name="Islam M.M."/>
            <person name="Ahmed B."/>
            <person name="Halim A."/>
            <person name="Hossen Q.M.M."/>
            <person name="Hossain M.Z."/>
            <person name="Ahmed R."/>
            <person name="Khan M.M."/>
            <person name="Islam R."/>
            <person name="Rashid M.M."/>
            <person name="Khan S.A."/>
            <person name="Rahman M.S."/>
            <person name="Alam M."/>
            <person name="Yahiya A.S."/>
            <person name="Khan M.S."/>
            <person name="Azam M.S."/>
            <person name="Haque T."/>
            <person name="Lashkar M.Z.H."/>
            <person name="Akhand A.I."/>
            <person name="Morshed G."/>
            <person name="Roy S."/>
            <person name="Uddin K.S."/>
            <person name="Rabeya T."/>
            <person name="Hossain A.S."/>
            <person name="Chowdhury A."/>
            <person name="Snigdha A.R."/>
            <person name="Mortoza M.S."/>
            <person name="Matin S.A."/>
            <person name="Hoque S.M.E."/>
            <person name="Islam M.K."/>
            <person name="Roy D.K."/>
            <person name="Haider R."/>
            <person name="Moosa M.M."/>
            <person name="Elias S.M."/>
            <person name="Hasan A.M."/>
            <person name="Jahan S."/>
            <person name="Shafiuddin M."/>
            <person name="Mahmood N."/>
            <person name="Shommy N.S."/>
        </authorList>
    </citation>
    <scope>NUCLEOTIDE SEQUENCE [LARGE SCALE GENOMIC DNA]</scope>
    <source>
        <strain evidence="2">cv. O-4</strain>
    </source>
</reference>
<proteinExistence type="predicted"/>
<dbReference type="AlphaFoldDB" id="A0A1R3L459"/>
<protein>
    <submittedName>
        <fullName evidence="1">Uncharacterized protein</fullName>
    </submittedName>
</protein>
<comment type="caution">
    <text evidence="1">The sequence shown here is derived from an EMBL/GenBank/DDBJ whole genome shotgun (WGS) entry which is preliminary data.</text>
</comment>
<evidence type="ECO:0000313" key="1">
    <source>
        <dbReference type="EMBL" id="OMP14097.1"/>
    </source>
</evidence>